<proteinExistence type="predicted"/>
<evidence type="ECO:0000313" key="2">
    <source>
        <dbReference type="Proteomes" id="UP001281761"/>
    </source>
</evidence>
<evidence type="ECO:0000313" key="1">
    <source>
        <dbReference type="EMBL" id="KAK2954659.1"/>
    </source>
</evidence>
<organism evidence="1 2">
    <name type="scientific">Blattamonas nauphoetae</name>
    <dbReference type="NCBI Taxonomy" id="2049346"/>
    <lineage>
        <taxon>Eukaryota</taxon>
        <taxon>Metamonada</taxon>
        <taxon>Preaxostyla</taxon>
        <taxon>Oxymonadida</taxon>
        <taxon>Blattamonas</taxon>
    </lineage>
</organism>
<name>A0ABQ9XT56_9EUKA</name>
<dbReference type="Proteomes" id="UP001281761">
    <property type="component" value="Unassembled WGS sequence"/>
</dbReference>
<gene>
    <name evidence="1" type="ORF">BLNAU_10314</name>
</gene>
<protein>
    <submittedName>
        <fullName evidence="1">Uncharacterized protein</fullName>
    </submittedName>
</protein>
<accession>A0ABQ9XT56</accession>
<dbReference type="EMBL" id="JARBJD010000075">
    <property type="protein sequence ID" value="KAK2954659.1"/>
    <property type="molecule type" value="Genomic_DNA"/>
</dbReference>
<sequence>MNRLQIPSRTVGSSEMSNSNLAQQISSLSNQNSSAASRNIESIDASISQADQAFSTQDVRTMIQQIEPAVIDTLKNTTQMIGSAHVETHKLLEYQTNMINYTIASLNSAQTMINCQQSLLADELSRHVTGTTHYDLTFGPIKRDGDGNIPIGTQNILDRDIKENPPFSIYSFNPQDATTILNHLSVAQVRL</sequence>
<reference evidence="1 2" key="1">
    <citation type="journal article" date="2022" name="bioRxiv">
        <title>Genomics of Preaxostyla Flagellates Illuminates Evolutionary Transitions and the Path Towards Mitochondrial Loss.</title>
        <authorList>
            <person name="Novak L.V.F."/>
            <person name="Treitli S.C."/>
            <person name="Pyrih J."/>
            <person name="Halakuc P."/>
            <person name="Pipaliya S.V."/>
            <person name="Vacek V."/>
            <person name="Brzon O."/>
            <person name="Soukal P."/>
            <person name="Eme L."/>
            <person name="Dacks J.B."/>
            <person name="Karnkowska A."/>
            <person name="Elias M."/>
            <person name="Hampl V."/>
        </authorList>
    </citation>
    <scope>NUCLEOTIDE SEQUENCE [LARGE SCALE GENOMIC DNA]</scope>
    <source>
        <strain evidence="1">NAU3</strain>
        <tissue evidence="1">Gut</tissue>
    </source>
</reference>
<comment type="caution">
    <text evidence="1">The sequence shown here is derived from an EMBL/GenBank/DDBJ whole genome shotgun (WGS) entry which is preliminary data.</text>
</comment>
<keyword evidence="2" id="KW-1185">Reference proteome</keyword>